<dbReference type="Pfam" id="PF02620">
    <property type="entry name" value="YceD"/>
    <property type="match status" value="1"/>
</dbReference>
<proteinExistence type="predicted"/>
<dbReference type="RefSeq" id="WP_110394347.1">
    <property type="nucleotide sequence ID" value="NZ_JADIJL010000013.1"/>
</dbReference>
<dbReference type="Proteomes" id="UP000247978">
    <property type="component" value="Unassembled WGS sequence"/>
</dbReference>
<protein>
    <recommendedName>
        <fullName evidence="3">DUF177 domain-containing protein</fullName>
    </recommendedName>
</protein>
<reference evidence="1 2" key="1">
    <citation type="submission" date="2018-05" db="EMBL/GenBank/DDBJ databases">
        <title>Genomic Encyclopedia of Type Strains, Phase IV (KMG-IV): sequencing the most valuable type-strain genomes for metagenomic binning, comparative biology and taxonomic classification.</title>
        <authorList>
            <person name="Goeker M."/>
        </authorList>
    </citation>
    <scope>NUCLEOTIDE SEQUENCE [LARGE SCALE GENOMIC DNA]</scope>
    <source>
        <strain evidence="1 2">DSM 28556</strain>
    </source>
</reference>
<name>A0A2V3W340_9BACI</name>
<organism evidence="1 2">
    <name type="scientific">Pseudogracilibacillus auburnensis</name>
    <dbReference type="NCBI Taxonomy" id="1494959"/>
    <lineage>
        <taxon>Bacteria</taxon>
        <taxon>Bacillati</taxon>
        <taxon>Bacillota</taxon>
        <taxon>Bacilli</taxon>
        <taxon>Bacillales</taxon>
        <taxon>Bacillaceae</taxon>
        <taxon>Pseudogracilibacillus</taxon>
    </lineage>
</organism>
<comment type="caution">
    <text evidence="1">The sequence shown here is derived from an EMBL/GenBank/DDBJ whole genome shotgun (WGS) entry which is preliminary data.</text>
</comment>
<evidence type="ECO:0000313" key="2">
    <source>
        <dbReference type="Proteomes" id="UP000247978"/>
    </source>
</evidence>
<accession>A0A2V3W340</accession>
<dbReference type="EMBL" id="QJJQ01000003">
    <property type="protein sequence ID" value="PXW88502.1"/>
    <property type="molecule type" value="Genomic_DNA"/>
</dbReference>
<evidence type="ECO:0008006" key="3">
    <source>
        <dbReference type="Google" id="ProtNLM"/>
    </source>
</evidence>
<gene>
    <name evidence="1" type="ORF">DFR56_1036</name>
</gene>
<dbReference type="OrthoDB" id="9790372at2"/>
<dbReference type="InterPro" id="IPR003772">
    <property type="entry name" value="YceD"/>
</dbReference>
<dbReference type="AlphaFoldDB" id="A0A2V3W340"/>
<sequence>MKFSTAEIKNKSFDGPFYFEQIVDVSELETLKNNDIKHIDPVQVKGMCTVDKDELIFSFSIIGKMILPCARTLVDVPYSFHFNVTEVFTTSEHIDEEDEENGVHQIFEETLDLKPYIKENIVLEAPYRVFSDEKGLEKGEGWAFYIEDEHQKEKQETIDPRLAKLQKLLNNDEEGKSNK</sequence>
<evidence type="ECO:0000313" key="1">
    <source>
        <dbReference type="EMBL" id="PXW88502.1"/>
    </source>
</evidence>
<keyword evidence="2" id="KW-1185">Reference proteome</keyword>